<dbReference type="GeneID" id="25375815"/>
<accession>U6K4B2</accession>
<dbReference type="VEuPathDB" id="ToxoDB:EMH_0008260"/>
<evidence type="ECO:0000256" key="5">
    <source>
        <dbReference type="ARBA" id="ARBA00022737"/>
    </source>
</evidence>
<dbReference type="OrthoDB" id="276989at2759"/>
<dbReference type="GO" id="GO:0016020">
    <property type="term" value="C:membrane"/>
    <property type="evidence" value="ECO:0007669"/>
    <property type="project" value="UniProtKB-SubCell"/>
</dbReference>
<gene>
    <name evidence="11" type="ORF">EMH_0008260</name>
</gene>
<keyword evidence="4 8" id="KW-0812">Transmembrane</keyword>
<keyword evidence="6 10" id="KW-1133">Transmembrane helix</keyword>
<proteinExistence type="inferred from homology"/>
<evidence type="ECO:0000256" key="8">
    <source>
        <dbReference type="PROSITE-ProRule" id="PRU00282"/>
    </source>
</evidence>
<dbReference type="RefSeq" id="XP_013353737.1">
    <property type="nucleotide sequence ID" value="XM_013498283.1"/>
</dbReference>
<feature type="transmembrane region" description="Helical" evidence="10">
    <location>
        <begin position="100"/>
        <end position="122"/>
    </location>
</feature>
<comment type="similarity">
    <text evidence="2 9">Belongs to the mitochondrial carrier (TC 2.A.29) family.</text>
</comment>
<sequence>MDVVKTRLMTQAPGSRQGRVLLLRPSRLRSRAQQGCLQAAAECSILLWGVAAAGAVAAVVTTPMDVVKTRLMTQAPGSRQYRGFFHCLGTMLRREGLRSLFLGVQMRCLWVALGGGIFLGGYDAFSGYYRHLFERNRLFESQCCNSCSSCSN</sequence>
<dbReference type="PROSITE" id="PS50920">
    <property type="entry name" value="SOLCAR"/>
    <property type="match status" value="1"/>
</dbReference>
<evidence type="ECO:0000256" key="3">
    <source>
        <dbReference type="ARBA" id="ARBA00022448"/>
    </source>
</evidence>
<protein>
    <submittedName>
        <fullName evidence="11">Mitochondrial carrier domain-containing protein, putative</fullName>
    </submittedName>
</protein>
<dbReference type="PANTHER" id="PTHR45667">
    <property type="entry name" value="S-ADENOSYLMETHIONINE MITOCHONDRIAL CARRIER PROTEIN"/>
    <property type="match status" value="1"/>
</dbReference>
<feature type="repeat" description="Solcar" evidence="8">
    <location>
        <begin position="43"/>
        <end position="128"/>
    </location>
</feature>
<dbReference type="Gene3D" id="1.50.40.10">
    <property type="entry name" value="Mitochondrial carrier domain"/>
    <property type="match status" value="1"/>
</dbReference>
<evidence type="ECO:0000256" key="6">
    <source>
        <dbReference type="ARBA" id="ARBA00022989"/>
    </source>
</evidence>
<evidence type="ECO:0000256" key="4">
    <source>
        <dbReference type="ARBA" id="ARBA00022692"/>
    </source>
</evidence>
<dbReference type="InterPro" id="IPR023395">
    <property type="entry name" value="MCP_dom_sf"/>
</dbReference>
<dbReference type="AlphaFoldDB" id="U6K4B2"/>
<reference evidence="11" key="2">
    <citation type="submission" date="2013-10" db="EMBL/GenBank/DDBJ databases">
        <authorList>
            <person name="Aslett M."/>
        </authorList>
    </citation>
    <scope>NUCLEOTIDE SEQUENCE [LARGE SCALE GENOMIC DNA]</scope>
    <source>
        <strain evidence="11">Houghton</strain>
    </source>
</reference>
<evidence type="ECO:0000256" key="1">
    <source>
        <dbReference type="ARBA" id="ARBA00004141"/>
    </source>
</evidence>
<keyword evidence="5" id="KW-0677">Repeat</keyword>
<evidence type="ECO:0000313" key="11">
    <source>
        <dbReference type="EMBL" id="CDJ31172.1"/>
    </source>
</evidence>
<organism evidence="11 12">
    <name type="scientific">Eimeria mitis</name>
    <dbReference type="NCBI Taxonomy" id="44415"/>
    <lineage>
        <taxon>Eukaryota</taxon>
        <taxon>Sar</taxon>
        <taxon>Alveolata</taxon>
        <taxon>Apicomplexa</taxon>
        <taxon>Conoidasida</taxon>
        <taxon>Coccidia</taxon>
        <taxon>Eucoccidiorida</taxon>
        <taxon>Eimeriorina</taxon>
        <taxon>Eimeriidae</taxon>
        <taxon>Eimeria</taxon>
    </lineage>
</organism>
<name>U6K4B2_9EIME</name>
<reference evidence="11" key="1">
    <citation type="submission" date="2013-10" db="EMBL/GenBank/DDBJ databases">
        <title>Genomic analysis of the causative agents of coccidiosis in chickens.</title>
        <authorList>
            <person name="Reid A.J."/>
            <person name="Blake D."/>
            <person name="Billington K."/>
            <person name="Browne H."/>
            <person name="Dunn M."/>
            <person name="Hung S."/>
            <person name="Kawahara F."/>
            <person name="Miranda-Saavedra D."/>
            <person name="Mourier T."/>
            <person name="Nagra H."/>
            <person name="Otto T.D."/>
            <person name="Rawlings N."/>
            <person name="Sanchez A."/>
            <person name="Sanders M."/>
            <person name="Subramaniam C."/>
            <person name="Tay Y."/>
            <person name="Dear P."/>
            <person name="Doerig C."/>
            <person name="Gruber A."/>
            <person name="Parkinson J."/>
            <person name="Shirley M."/>
            <person name="Wan K.L."/>
            <person name="Berriman M."/>
            <person name="Tomley F."/>
            <person name="Pain A."/>
        </authorList>
    </citation>
    <scope>NUCLEOTIDE SEQUENCE [LARGE SCALE GENOMIC DNA]</scope>
    <source>
        <strain evidence="11">Houghton</strain>
    </source>
</reference>
<comment type="subcellular location">
    <subcellularLocation>
        <location evidence="1">Membrane</location>
        <topology evidence="1">Multi-pass membrane protein</topology>
    </subcellularLocation>
</comment>
<dbReference type="EMBL" id="HG683065">
    <property type="protein sequence ID" value="CDJ31172.1"/>
    <property type="molecule type" value="Genomic_DNA"/>
</dbReference>
<dbReference type="SUPFAM" id="SSF103506">
    <property type="entry name" value="Mitochondrial carrier"/>
    <property type="match status" value="1"/>
</dbReference>
<evidence type="ECO:0000256" key="2">
    <source>
        <dbReference type="ARBA" id="ARBA00006375"/>
    </source>
</evidence>
<evidence type="ECO:0000256" key="7">
    <source>
        <dbReference type="ARBA" id="ARBA00023136"/>
    </source>
</evidence>
<dbReference type="Pfam" id="PF00153">
    <property type="entry name" value="Mito_carr"/>
    <property type="match status" value="1"/>
</dbReference>
<evidence type="ECO:0000256" key="10">
    <source>
        <dbReference type="SAM" id="Phobius"/>
    </source>
</evidence>
<keyword evidence="3 9" id="KW-0813">Transport</keyword>
<keyword evidence="12" id="KW-1185">Reference proteome</keyword>
<dbReference type="InterPro" id="IPR018108">
    <property type="entry name" value="MCP_transmembrane"/>
</dbReference>
<dbReference type="Proteomes" id="UP000030744">
    <property type="component" value="Unassembled WGS sequence"/>
</dbReference>
<keyword evidence="7 8" id="KW-0472">Membrane</keyword>
<evidence type="ECO:0000256" key="9">
    <source>
        <dbReference type="RuleBase" id="RU000488"/>
    </source>
</evidence>
<evidence type="ECO:0000313" key="12">
    <source>
        <dbReference type="Proteomes" id="UP000030744"/>
    </source>
</evidence>